<feature type="region of interest" description="Disordered" evidence="1">
    <location>
        <begin position="1"/>
        <end position="28"/>
    </location>
</feature>
<sequence>MPTEHPKYPLTTTSGNPDDRQLQPSHNPTTTCGCLQSHALDFQTLVMDTQFWQ</sequence>
<protein>
    <submittedName>
        <fullName evidence="2">Uncharacterized protein</fullName>
    </submittedName>
</protein>
<proteinExistence type="predicted"/>
<feature type="compositionally biased region" description="Polar residues" evidence="1">
    <location>
        <begin position="10"/>
        <end position="28"/>
    </location>
</feature>
<organism evidence="2 3">
    <name type="scientific">Sistotremastrum suecicum HHB10207 ss-3</name>
    <dbReference type="NCBI Taxonomy" id="1314776"/>
    <lineage>
        <taxon>Eukaryota</taxon>
        <taxon>Fungi</taxon>
        <taxon>Dikarya</taxon>
        <taxon>Basidiomycota</taxon>
        <taxon>Agaricomycotina</taxon>
        <taxon>Agaricomycetes</taxon>
        <taxon>Sistotremastrales</taxon>
        <taxon>Sistotremastraceae</taxon>
        <taxon>Sistotremastrum</taxon>
    </lineage>
</organism>
<dbReference type="EMBL" id="KV428956">
    <property type="protein sequence ID" value="KZT31033.1"/>
    <property type="molecule type" value="Genomic_DNA"/>
</dbReference>
<dbReference type="Proteomes" id="UP000076798">
    <property type="component" value="Unassembled WGS sequence"/>
</dbReference>
<evidence type="ECO:0000313" key="2">
    <source>
        <dbReference type="EMBL" id="KZT31033.1"/>
    </source>
</evidence>
<name>A0A165WDX0_9AGAM</name>
<evidence type="ECO:0000313" key="3">
    <source>
        <dbReference type="Proteomes" id="UP000076798"/>
    </source>
</evidence>
<accession>A0A165WDX0</accession>
<evidence type="ECO:0000256" key="1">
    <source>
        <dbReference type="SAM" id="MobiDB-lite"/>
    </source>
</evidence>
<keyword evidence="3" id="KW-1185">Reference proteome</keyword>
<dbReference type="AlphaFoldDB" id="A0A165WDX0"/>
<dbReference type="PROSITE" id="PS51257">
    <property type="entry name" value="PROKAR_LIPOPROTEIN"/>
    <property type="match status" value="1"/>
</dbReference>
<gene>
    <name evidence="2" type="ORF">SISSUDRAFT_1068194</name>
</gene>
<reference evidence="2 3" key="1">
    <citation type="journal article" date="2016" name="Mol. Biol. Evol.">
        <title>Comparative Genomics of Early-Diverging Mushroom-Forming Fungi Provides Insights into the Origins of Lignocellulose Decay Capabilities.</title>
        <authorList>
            <person name="Nagy L.G."/>
            <person name="Riley R."/>
            <person name="Tritt A."/>
            <person name="Adam C."/>
            <person name="Daum C."/>
            <person name="Floudas D."/>
            <person name="Sun H."/>
            <person name="Yadav J.S."/>
            <person name="Pangilinan J."/>
            <person name="Larsson K.H."/>
            <person name="Matsuura K."/>
            <person name="Barry K."/>
            <person name="Labutti K."/>
            <person name="Kuo R."/>
            <person name="Ohm R.A."/>
            <person name="Bhattacharya S.S."/>
            <person name="Shirouzu T."/>
            <person name="Yoshinaga Y."/>
            <person name="Martin F.M."/>
            <person name="Grigoriev I.V."/>
            <person name="Hibbett D.S."/>
        </authorList>
    </citation>
    <scope>NUCLEOTIDE SEQUENCE [LARGE SCALE GENOMIC DNA]</scope>
    <source>
        <strain evidence="2 3">HHB10207 ss-3</strain>
    </source>
</reference>